<accession>A0A9D4IY51</accession>
<proteinExistence type="predicted"/>
<protein>
    <submittedName>
        <fullName evidence="1">Uncharacterized protein</fullName>
    </submittedName>
</protein>
<gene>
    <name evidence="1" type="ORF">DPMN_167004</name>
</gene>
<dbReference type="Proteomes" id="UP000828390">
    <property type="component" value="Unassembled WGS sequence"/>
</dbReference>
<organism evidence="1 2">
    <name type="scientific">Dreissena polymorpha</name>
    <name type="common">Zebra mussel</name>
    <name type="synonym">Mytilus polymorpha</name>
    <dbReference type="NCBI Taxonomy" id="45954"/>
    <lineage>
        <taxon>Eukaryota</taxon>
        <taxon>Metazoa</taxon>
        <taxon>Spiralia</taxon>
        <taxon>Lophotrochozoa</taxon>
        <taxon>Mollusca</taxon>
        <taxon>Bivalvia</taxon>
        <taxon>Autobranchia</taxon>
        <taxon>Heteroconchia</taxon>
        <taxon>Euheterodonta</taxon>
        <taxon>Imparidentia</taxon>
        <taxon>Neoheterodontei</taxon>
        <taxon>Myida</taxon>
        <taxon>Dreissenoidea</taxon>
        <taxon>Dreissenidae</taxon>
        <taxon>Dreissena</taxon>
    </lineage>
</organism>
<dbReference type="AlphaFoldDB" id="A0A9D4IY51"/>
<evidence type="ECO:0000313" key="2">
    <source>
        <dbReference type="Proteomes" id="UP000828390"/>
    </source>
</evidence>
<evidence type="ECO:0000313" key="1">
    <source>
        <dbReference type="EMBL" id="KAH3788842.1"/>
    </source>
</evidence>
<name>A0A9D4IY51_DREPO</name>
<dbReference type="EMBL" id="JAIWYP010000008">
    <property type="protein sequence ID" value="KAH3788842.1"/>
    <property type="molecule type" value="Genomic_DNA"/>
</dbReference>
<keyword evidence="2" id="KW-1185">Reference proteome</keyword>
<comment type="caution">
    <text evidence="1">The sequence shown here is derived from an EMBL/GenBank/DDBJ whole genome shotgun (WGS) entry which is preliminary data.</text>
</comment>
<reference evidence="1" key="2">
    <citation type="submission" date="2020-11" db="EMBL/GenBank/DDBJ databases">
        <authorList>
            <person name="McCartney M.A."/>
            <person name="Auch B."/>
            <person name="Kono T."/>
            <person name="Mallez S."/>
            <person name="Becker A."/>
            <person name="Gohl D.M."/>
            <person name="Silverstein K.A.T."/>
            <person name="Koren S."/>
            <person name="Bechman K.B."/>
            <person name="Herman A."/>
            <person name="Abrahante J.E."/>
            <person name="Garbe J."/>
        </authorList>
    </citation>
    <scope>NUCLEOTIDE SEQUENCE</scope>
    <source>
        <strain evidence="1">Duluth1</strain>
        <tissue evidence="1">Whole animal</tissue>
    </source>
</reference>
<reference evidence="1" key="1">
    <citation type="journal article" date="2019" name="bioRxiv">
        <title>The Genome of the Zebra Mussel, Dreissena polymorpha: A Resource for Invasive Species Research.</title>
        <authorList>
            <person name="McCartney M.A."/>
            <person name="Auch B."/>
            <person name="Kono T."/>
            <person name="Mallez S."/>
            <person name="Zhang Y."/>
            <person name="Obille A."/>
            <person name="Becker A."/>
            <person name="Abrahante J.E."/>
            <person name="Garbe J."/>
            <person name="Badalamenti J.P."/>
            <person name="Herman A."/>
            <person name="Mangelson H."/>
            <person name="Liachko I."/>
            <person name="Sullivan S."/>
            <person name="Sone E.D."/>
            <person name="Koren S."/>
            <person name="Silverstein K.A.T."/>
            <person name="Beckman K.B."/>
            <person name="Gohl D.M."/>
        </authorList>
    </citation>
    <scope>NUCLEOTIDE SEQUENCE</scope>
    <source>
        <strain evidence="1">Duluth1</strain>
        <tissue evidence="1">Whole animal</tissue>
    </source>
</reference>
<sequence length="59" mass="6102">MECVDSSELIEGKTCDQAIAGTYGISVCYNTSVESHCCATCTAQQTGIAGNSFGTLPFS</sequence>